<dbReference type="STRING" id="197461.A3843_15305"/>
<keyword evidence="2" id="KW-1185">Reference proteome</keyword>
<name>A0A1U7JEI3_9HYPH</name>
<dbReference type="EMBL" id="LVVZ01000022">
    <property type="protein sequence ID" value="OKL43094.1"/>
    <property type="molecule type" value="Genomic_DNA"/>
</dbReference>
<sequence>MITVLGEETDVGTALAVDHGEDGAMPEQDMVAAYHKTVADGSSEVLELADLQVSLIGYLCQIRDLLNEAGAPGVDRGKVQAEISILQEKVSCCANQLAFKQERCKRQDFVARSDVEYLAVPIDVMTAADGSAVVTKALLNLSRVVLITGNGAGALEQPVCRPDANLEPAPTVLTMDLLDLTQGVEGEARLFEVLSAVEGLERRLQDARGTLAAFLNRLDAHQSALGQKVEAMRDHLLEKVNESLSLRAALQLAGLTAEHLASSSQGIAEGRLSDFQAITPLGRSGDGPRSPISIP</sequence>
<evidence type="ECO:0000313" key="2">
    <source>
        <dbReference type="Proteomes" id="UP000185783"/>
    </source>
</evidence>
<organism evidence="1 2">
    <name type="scientific">Pseudovibrio exalbescens</name>
    <dbReference type="NCBI Taxonomy" id="197461"/>
    <lineage>
        <taxon>Bacteria</taxon>
        <taxon>Pseudomonadati</taxon>
        <taxon>Pseudomonadota</taxon>
        <taxon>Alphaproteobacteria</taxon>
        <taxon>Hyphomicrobiales</taxon>
        <taxon>Stappiaceae</taxon>
        <taxon>Pseudovibrio</taxon>
    </lineage>
</organism>
<gene>
    <name evidence="1" type="ORF">A3843_15305</name>
</gene>
<reference evidence="1 2" key="1">
    <citation type="submission" date="2016-03" db="EMBL/GenBank/DDBJ databases">
        <title>Genome sequence of Nesiotobacter sp. nov., a moderately halophilic alphaproteobacterium isolated from the Yellow Sea, China.</title>
        <authorList>
            <person name="Zhang G."/>
            <person name="Zhang R."/>
        </authorList>
    </citation>
    <scope>NUCLEOTIDE SEQUENCE [LARGE SCALE GENOMIC DNA]</scope>
    <source>
        <strain evidence="1 2">WB1-6</strain>
    </source>
</reference>
<protein>
    <submittedName>
        <fullName evidence="1">Uncharacterized protein</fullName>
    </submittedName>
</protein>
<dbReference type="AlphaFoldDB" id="A0A1U7JEI3"/>
<evidence type="ECO:0000313" key="1">
    <source>
        <dbReference type="EMBL" id="OKL43094.1"/>
    </source>
</evidence>
<comment type="caution">
    <text evidence="1">The sequence shown here is derived from an EMBL/GenBank/DDBJ whole genome shotgun (WGS) entry which is preliminary data.</text>
</comment>
<proteinExistence type="predicted"/>
<dbReference type="Proteomes" id="UP000185783">
    <property type="component" value="Unassembled WGS sequence"/>
</dbReference>
<accession>A0A1U7JEI3</accession>
<dbReference type="RefSeq" id="WP_036490066.1">
    <property type="nucleotide sequence ID" value="NZ_LVVZ01000022.1"/>
</dbReference>